<sequence length="151" mass="16496">MTIQPEPRRPRRPRRDRIKIASGEPVDPDLVATIIAEIREGQVSSGFHLTADDESAVARIVTRETCYEQEREQILAELTAARGGPPEPGELVNDNILGLTDPDELHVAERRLVSCRLAELHLEAPPTETGFGGRLAAIADLIQMTKGKGTA</sequence>
<dbReference type="EMBL" id="BAAAVS010000054">
    <property type="protein sequence ID" value="GAA3045027.1"/>
    <property type="molecule type" value="Genomic_DNA"/>
</dbReference>
<evidence type="ECO:0000313" key="2">
    <source>
        <dbReference type="Proteomes" id="UP001501035"/>
    </source>
</evidence>
<accession>A0ABP6LLF2</accession>
<reference evidence="2" key="1">
    <citation type="journal article" date="2019" name="Int. J. Syst. Evol. Microbiol.">
        <title>The Global Catalogue of Microorganisms (GCM) 10K type strain sequencing project: providing services to taxonomists for standard genome sequencing and annotation.</title>
        <authorList>
            <consortium name="The Broad Institute Genomics Platform"/>
            <consortium name="The Broad Institute Genome Sequencing Center for Infectious Disease"/>
            <person name="Wu L."/>
            <person name="Ma J."/>
        </authorList>
    </citation>
    <scope>NUCLEOTIDE SEQUENCE [LARGE SCALE GENOMIC DNA]</scope>
    <source>
        <strain evidence="2">JCM 14234</strain>
    </source>
</reference>
<comment type="caution">
    <text evidence="1">The sequence shown here is derived from an EMBL/GenBank/DDBJ whole genome shotgun (WGS) entry which is preliminary data.</text>
</comment>
<dbReference type="RefSeq" id="WP_344716876.1">
    <property type="nucleotide sequence ID" value="NZ_BAAAVS010000054.1"/>
</dbReference>
<protein>
    <submittedName>
        <fullName evidence="1">Uncharacterized protein</fullName>
    </submittedName>
</protein>
<gene>
    <name evidence="1" type="ORF">GCM10010528_25380</name>
</gene>
<keyword evidence="2" id="KW-1185">Reference proteome</keyword>
<name>A0ABP6LLF2_9ACTN</name>
<proteinExistence type="predicted"/>
<dbReference type="Proteomes" id="UP001501035">
    <property type="component" value="Unassembled WGS sequence"/>
</dbReference>
<organism evidence="1 2">
    <name type="scientific">Gordonia defluvii</name>
    <dbReference type="NCBI Taxonomy" id="283718"/>
    <lineage>
        <taxon>Bacteria</taxon>
        <taxon>Bacillati</taxon>
        <taxon>Actinomycetota</taxon>
        <taxon>Actinomycetes</taxon>
        <taxon>Mycobacteriales</taxon>
        <taxon>Gordoniaceae</taxon>
        <taxon>Gordonia</taxon>
    </lineage>
</organism>
<evidence type="ECO:0000313" key="1">
    <source>
        <dbReference type="EMBL" id="GAA3045027.1"/>
    </source>
</evidence>